<keyword evidence="2" id="KW-1185">Reference proteome</keyword>
<name>A0A2V1DW37_9PLEO</name>
<dbReference type="EMBL" id="KZ805341">
    <property type="protein sequence ID" value="PVI02563.1"/>
    <property type="molecule type" value="Genomic_DNA"/>
</dbReference>
<dbReference type="AlphaFoldDB" id="A0A2V1DW37"/>
<protein>
    <recommendedName>
        <fullName evidence="3">Methyltransferase domain-containing protein</fullName>
    </recommendedName>
</protein>
<dbReference type="Proteomes" id="UP000244855">
    <property type="component" value="Unassembled WGS sequence"/>
</dbReference>
<dbReference type="InterPro" id="IPR051654">
    <property type="entry name" value="Meroterpenoid_MTases"/>
</dbReference>
<proteinExistence type="predicted"/>
<dbReference type="SUPFAM" id="SSF53335">
    <property type="entry name" value="S-adenosyl-L-methionine-dependent methyltransferases"/>
    <property type="match status" value="1"/>
</dbReference>
<dbReference type="InterPro" id="IPR029063">
    <property type="entry name" value="SAM-dependent_MTases_sf"/>
</dbReference>
<sequence length="294" mass="33724">MSRSTKLPWYTAGFEHKLKPSFQKLLQEWSGIPAESVVPHIYQVREEAWKVFPWPCIGEFWFIEQGLLRHPDYALTLEKLKSSGGDAKFLDLGTCLGQDLRTLAYDGAPISSLYGADALQKFEASGHALFKDSDRFDSSHFITGDIFSDSDDLARTRETWDIVHIAMFLHVFSLENQEAASRNILRLLKARPGSVVIGTQTGTMDPGELQLRPPMCDPGEHKTIFRQSKDTMKDLWESAAKAVGIEVKVWTEYDEAEAEERAKGRKEKGEDWEKKERFFTGDRERRIFFRVERI</sequence>
<dbReference type="STRING" id="97972.A0A2V1DW37"/>
<evidence type="ECO:0000313" key="1">
    <source>
        <dbReference type="EMBL" id="PVI02563.1"/>
    </source>
</evidence>
<dbReference type="Gene3D" id="3.40.50.150">
    <property type="entry name" value="Vaccinia Virus protein VP39"/>
    <property type="match status" value="1"/>
</dbReference>
<evidence type="ECO:0008006" key="3">
    <source>
        <dbReference type="Google" id="ProtNLM"/>
    </source>
</evidence>
<organism evidence="1 2">
    <name type="scientific">Periconia macrospinosa</name>
    <dbReference type="NCBI Taxonomy" id="97972"/>
    <lineage>
        <taxon>Eukaryota</taxon>
        <taxon>Fungi</taxon>
        <taxon>Dikarya</taxon>
        <taxon>Ascomycota</taxon>
        <taxon>Pezizomycotina</taxon>
        <taxon>Dothideomycetes</taxon>
        <taxon>Pleosporomycetidae</taxon>
        <taxon>Pleosporales</taxon>
        <taxon>Massarineae</taxon>
        <taxon>Periconiaceae</taxon>
        <taxon>Periconia</taxon>
    </lineage>
</organism>
<gene>
    <name evidence="1" type="ORF">DM02DRAFT_522580</name>
</gene>
<dbReference type="OrthoDB" id="2094832at2759"/>
<accession>A0A2V1DW37</accession>
<dbReference type="PANTHER" id="PTHR35897">
    <property type="entry name" value="METHYLTRANSFERASE AUSD"/>
    <property type="match status" value="1"/>
</dbReference>
<reference evidence="1 2" key="1">
    <citation type="journal article" date="2018" name="Sci. Rep.">
        <title>Comparative genomics provides insights into the lifestyle and reveals functional heterogeneity of dark septate endophytic fungi.</title>
        <authorList>
            <person name="Knapp D.G."/>
            <person name="Nemeth J.B."/>
            <person name="Barry K."/>
            <person name="Hainaut M."/>
            <person name="Henrissat B."/>
            <person name="Johnson J."/>
            <person name="Kuo A."/>
            <person name="Lim J.H.P."/>
            <person name="Lipzen A."/>
            <person name="Nolan M."/>
            <person name="Ohm R.A."/>
            <person name="Tamas L."/>
            <person name="Grigoriev I.V."/>
            <person name="Spatafora J.W."/>
            <person name="Nagy L.G."/>
            <person name="Kovacs G.M."/>
        </authorList>
    </citation>
    <scope>NUCLEOTIDE SEQUENCE [LARGE SCALE GENOMIC DNA]</scope>
    <source>
        <strain evidence="1 2">DSE2036</strain>
    </source>
</reference>
<evidence type="ECO:0000313" key="2">
    <source>
        <dbReference type="Proteomes" id="UP000244855"/>
    </source>
</evidence>
<dbReference type="PANTHER" id="PTHR35897:SF2">
    <property type="entry name" value="METHYLTRANSFERASE DOMAIN-CONTAINING PROTEIN"/>
    <property type="match status" value="1"/>
</dbReference>